<gene>
    <name evidence="9" type="primary">LOC101859551</name>
</gene>
<feature type="transmembrane region" description="Helical" evidence="6">
    <location>
        <begin position="391"/>
        <end position="416"/>
    </location>
</feature>
<evidence type="ECO:0000313" key="9">
    <source>
        <dbReference type="RefSeq" id="XP_005092720.1"/>
    </source>
</evidence>
<dbReference type="Gene3D" id="1.20.1250.20">
    <property type="entry name" value="MFS general substrate transporter like domains"/>
    <property type="match status" value="1"/>
</dbReference>
<feature type="transmembrane region" description="Helical" evidence="6">
    <location>
        <begin position="109"/>
        <end position="130"/>
    </location>
</feature>
<dbReference type="RefSeq" id="XP_005092720.1">
    <property type="nucleotide sequence ID" value="XM_005092663.3"/>
</dbReference>
<dbReference type="PANTHER" id="PTHR23504">
    <property type="entry name" value="MAJOR FACILITATOR SUPERFAMILY DOMAIN-CONTAINING PROTEIN 10"/>
    <property type="match status" value="1"/>
</dbReference>
<evidence type="ECO:0000256" key="5">
    <source>
        <dbReference type="ARBA" id="ARBA00023136"/>
    </source>
</evidence>
<keyword evidence="2" id="KW-0813">Transport</keyword>
<comment type="subcellular location">
    <subcellularLocation>
        <location evidence="1">Membrane</location>
        <topology evidence="1">Multi-pass membrane protein</topology>
    </subcellularLocation>
</comment>
<dbReference type="PANTHER" id="PTHR23504:SF31">
    <property type="entry name" value="MAJOR FACILITATOR SUPERFAMILY DOMAIN-CONTAINING PROTEIN 10"/>
    <property type="match status" value="1"/>
</dbReference>
<feature type="domain" description="Major facilitator superfamily (MFS) profile" evidence="7">
    <location>
        <begin position="46"/>
        <end position="478"/>
    </location>
</feature>
<dbReference type="PROSITE" id="PS50850">
    <property type="entry name" value="MFS"/>
    <property type="match status" value="1"/>
</dbReference>
<keyword evidence="8" id="KW-1185">Reference proteome</keyword>
<evidence type="ECO:0000256" key="6">
    <source>
        <dbReference type="SAM" id="Phobius"/>
    </source>
</evidence>
<feature type="transmembrane region" description="Helical" evidence="6">
    <location>
        <begin position="199"/>
        <end position="221"/>
    </location>
</feature>
<evidence type="ECO:0000256" key="4">
    <source>
        <dbReference type="ARBA" id="ARBA00022989"/>
    </source>
</evidence>
<evidence type="ECO:0000256" key="3">
    <source>
        <dbReference type="ARBA" id="ARBA00022692"/>
    </source>
</evidence>
<dbReference type="GeneID" id="101859551"/>
<feature type="transmembrane region" description="Helical" evidence="6">
    <location>
        <begin position="308"/>
        <end position="326"/>
    </location>
</feature>
<feature type="transmembrane region" description="Helical" evidence="6">
    <location>
        <begin position="367"/>
        <end position="385"/>
    </location>
</feature>
<feature type="transmembrane region" description="Helical" evidence="6">
    <location>
        <begin position="338"/>
        <end position="355"/>
    </location>
</feature>
<dbReference type="Proteomes" id="UP000694888">
    <property type="component" value="Unplaced"/>
</dbReference>
<dbReference type="SUPFAM" id="SSF103473">
    <property type="entry name" value="MFS general substrate transporter"/>
    <property type="match status" value="1"/>
</dbReference>
<dbReference type="InterPro" id="IPR036259">
    <property type="entry name" value="MFS_trans_sf"/>
</dbReference>
<feature type="transmembrane region" description="Helical" evidence="6">
    <location>
        <begin position="233"/>
        <end position="256"/>
    </location>
</feature>
<dbReference type="CDD" id="cd17389">
    <property type="entry name" value="MFS_MFSD10"/>
    <property type="match status" value="1"/>
</dbReference>
<protein>
    <submittedName>
        <fullName evidence="9">Major facilitator superfamily domain-containing protein 10 isoform X1</fullName>
    </submittedName>
</protein>
<feature type="transmembrane region" description="Helical" evidence="6">
    <location>
        <begin position="446"/>
        <end position="469"/>
    </location>
</feature>
<dbReference type="Pfam" id="PF07690">
    <property type="entry name" value="MFS_1"/>
    <property type="match status" value="1"/>
</dbReference>
<evidence type="ECO:0000256" key="1">
    <source>
        <dbReference type="ARBA" id="ARBA00004141"/>
    </source>
</evidence>
<keyword evidence="3 6" id="KW-0812">Transmembrane</keyword>
<feature type="transmembrane region" description="Helical" evidence="6">
    <location>
        <begin position="47"/>
        <end position="68"/>
    </location>
</feature>
<dbReference type="InterPro" id="IPR020846">
    <property type="entry name" value="MFS_dom"/>
</dbReference>
<evidence type="ECO:0000256" key="2">
    <source>
        <dbReference type="ARBA" id="ARBA00022448"/>
    </source>
</evidence>
<name>A0ABM0JFU6_APLCA</name>
<evidence type="ECO:0000259" key="7">
    <source>
        <dbReference type="PROSITE" id="PS50850"/>
    </source>
</evidence>
<dbReference type="InterPro" id="IPR011701">
    <property type="entry name" value="MFS"/>
</dbReference>
<sequence length="481" mass="52917">MIHEKGSSRADIFSMMKTRSGKTLSENGEGVPLKTDNNNDKQMNRTFYIIFFSLILDLLAFTVILPLLPSLLEHYSHHDESGLYSAIKNSVSSFRNFVGAPDTARWNSVLFGGLIGSLFSMLQFLTSPIIGAASDVYGRRPLMLICLIGISFSYVLWALSQSFLLFVIARIFGGISKGNVSLCTAIVTDVSTPQKRGKGMALIGIAFSIGFVFGPTIGAAFSRLNREEGNSVFFVMPALFALVLSVADFAFMYLYLSETLPSNKRLKSKRFLSQAAEYINPLSLFRFSSVSKLSANESTAVQSIGSIYFIYLFIYSGLEFTLPFLMHNRFEYTSMQQGKMFFFIGTVMALVQGGYTRRVTSGKEAKTAMRGILILIPSFILMAFVTNTVLMYTALTLFSFASATVVPCMTTLISTYGGDDEKGTIMGIFRSLGALSRAVGPVLASTVYWCFGAHVCYIMGAVFLIIPLAQIAKQQHCSKPE</sequence>
<keyword evidence="4 6" id="KW-1133">Transmembrane helix</keyword>
<evidence type="ECO:0000313" key="8">
    <source>
        <dbReference type="Proteomes" id="UP000694888"/>
    </source>
</evidence>
<keyword evidence="5 6" id="KW-0472">Membrane</keyword>
<organism evidence="8 9">
    <name type="scientific">Aplysia californica</name>
    <name type="common">California sea hare</name>
    <dbReference type="NCBI Taxonomy" id="6500"/>
    <lineage>
        <taxon>Eukaryota</taxon>
        <taxon>Metazoa</taxon>
        <taxon>Spiralia</taxon>
        <taxon>Lophotrochozoa</taxon>
        <taxon>Mollusca</taxon>
        <taxon>Gastropoda</taxon>
        <taxon>Heterobranchia</taxon>
        <taxon>Euthyneura</taxon>
        <taxon>Tectipleura</taxon>
        <taxon>Aplysiida</taxon>
        <taxon>Aplysioidea</taxon>
        <taxon>Aplysiidae</taxon>
        <taxon>Aplysia</taxon>
    </lineage>
</organism>
<feature type="transmembrane region" description="Helical" evidence="6">
    <location>
        <begin position="142"/>
        <end position="159"/>
    </location>
</feature>
<proteinExistence type="predicted"/>
<reference evidence="9" key="1">
    <citation type="submission" date="2025-08" db="UniProtKB">
        <authorList>
            <consortium name="RefSeq"/>
        </authorList>
    </citation>
    <scope>IDENTIFICATION</scope>
</reference>
<accession>A0ABM0JFU6</accession>